<protein>
    <submittedName>
        <fullName evidence="2">Uncharacterized protein</fullName>
    </submittedName>
</protein>
<gene>
    <name evidence="2" type="ORF">J42TS3_31110</name>
</gene>
<keyword evidence="3" id="KW-1185">Reference proteome</keyword>
<sequence>MNLSVHSPVPYHSQYPKSSAANREKRNESQNTSLSFHDILLEKMKSSRDRHNSGPNRMSAPRQV</sequence>
<reference evidence="2 3" key="1">
    <citation type="submission" date="2021-03" db="EMBL/GenBank/DDBJ databases">
        <title>Antimicrobial resistance genes in bacteria isolated from Japanese honey, and their potential for conferring macrolide and lincosamide resistance in the American foulbrood pathogen Paenibacillus larvae.</title>
        <authorList>
            <person name="Okamoto M."/>
            <person name="Kumagai M."/>
            <person name="Kanamori H."/>
            <person name="Takamatsu D."/>
        </authorList>
    </citation>
    <scope>NUCLEOTIDE SEQUENCE [LARGE SCALE GENOMIC DNA]</scope>
    <source>
        <strain evidence="2 3">J42TS3</strain>
    </source>
</reference>
<dbReference type="EMBL" id="BOSL01000009">
    <property type="protein sequence ID" value="GIP54076.1"/>
    <property type="molecule type" value="Genomic_DNA"/>
</dbReference>
<feature type="region of interest" description="Disordered" evidence="1">
    <location>
        <begin position="1"/>
        <end position="64"/>
    </location>
</feature>
<comment type="caution">
    <text evidence="2">The sequence shown here is derived from an EMBL/GenBank/DDBJ whole genome shotgun (WGS) entry which is preliminary data.</text>
</comment>
<evidence type="ECO:0000313" key="3">
    <source>
        <dbReference type="Proteomes" id="UP000679992"/>
    </source>
</evidence>
<proteinExistence type="predicted"/>
<accession>A0ABQ4MDJ9</accession>
<organism evidence="2 3">
    <name type="scientific">Paenibacillus vini</name>
    <dbReference type="NCBI Taxonomy" id="1476024"/>
    <lineage>
        <taxon>Bacteria</taxon>
        <taxon>Bacillati</taxon>
        <taxon>Bacillota</taxon>
        <taxon>Bacilli</taxon>
        <taxon>Bacillales</taxon>
        <taxon>Paenibacillaceae</taxon>
        <taxon>Paenibacillus</taxon>
    </lineage>
</organism>
<name>A0ABQ4MDJ9_9BACL</name>
<evidence type="ECO:0000313" key="2">
    <source>
        <dbReference type="EMBL" id="GIP54076.1"/>
    </source>
</evidence>
<evidence type="ECO:0000256" key="1">
    <source>
        <dbReference type="SAM" id="MobiDB-lite"/>
    </source>
</evidence>
<feature type="compositionally biased region" description="Basic and acidic residues" evidence="1">
    <location>
        <begin position="39"/>
        <end position="52"/>
    </location>
</feature>
<dbReference type="Proteomes" id="UP000679992">
    <property type="component" value="Unassembled WGS sequence"/>
</dbReference>